<accession>A0A239JZR4</accession>
<feature type="transmembrane region" description="Helical" evidence="1">
    <location>
        <begin position="246"/>
        <end position="265"/>
    </location>
</feature>
<sequence>MFGALPRSTAWWPYAGAAWTAAYGVIHVWWALGHPPSFPSPGESYFPGTWTPVGLALLSATVCLLIGAGAERRRSSTARWVLVVLGWLAGAGMLLYSFMFAISLVTLIFELDADWVTLLTRGSGVVGGVVTLAGAIAEQRRARHACPYCGRVPSHTPARRGDPAPRWAYIAGYATVVGCAVRVGGLVIDYLMTGRPLSGALGWSFSVFVVLLILTGTLLPLALVHRWGRIWPRWVMPFAGRNVPRWLVLGPALFVGAGLTGYFGVAGMTEMVLLGQGNTVGAPLWRILMEMLGYTVWGLGLLLAAISYHALTRSECRSCRHPIPSTTPSTY</sequence>
<evidence type="ECO:0000313" key="2">
    <source>
        <dbReference type="EMBL" id="SNT11577.1"/>
    </source>
</evidence>
<proteinExistence type="predicted"/>
<gene>
    <name evidence="2" type="ORF">SAMN05216276_102529</name>
</gene>
<dbReference type="AlphaFoldDB" id="A0A239JZR4"/>
<feature type="transmembrane region" description="Helical" evidence="1">
    <location>
        <begin position="12"/>
        <end position="30"/>
    </location>
</feature>
<dbReference type="EMBL" id="FZOD01000025">
    <property type="protein sequence ID" value="SNT11577.1"/>
    <property type="molecule type" value="Genomic_DNA"/>
</dbReference>
<evidence type="ECO:0008006" key="4">
    <source>
        <dbReference type="Google" id="ProtNLM"/>
    </source>
</evidence>
<evidence type="ECO:0000313" key="3">
    <source>
        <dbReference type="Proteomes" id="UP000198282"/>
    </source>
</evidence>
<feature type="transmembrane region" description="Helical" evidence="1">
    <location>
        <begin position="80"/>
        <end position="109"/>
    </location>
</feature>
<dbReference type="OrthoDB" id="2717873at2"/>
<keyword evidence="1" id="KW-0472">Membrane</keyword>
<keyword evidence="1" id="KW-0812">Transmembrane</keyword>
<keyword evidence="1" id="KW-1133">Transmembrane helix</keyword>
<organism evidence="2 3">
    <name type="scientific">Streptosporangium subroseum</name>
    <dbReference type="NCBI Taxonomy" id="106412"/>
    <lineage>
        <taxon>Bacteria</taxon>
        <taxon>Bacillati</taxon>
        <taxon>Actinomycetota</taxon>
        <taxon>Actinomycetes</taxon>
        <taxon>Streptosporangiales</taxon>
        <taxon>Streptosporangiaceae</taxon>
        <taxon>Streptosporangium</taxon>
    </lineage>
</organism>
<dbReference type="Proteomes" id="UP000198282">
    <property type="component" value="Unassembled WGS sequence"/>
</dbReference>
<evidence type="ECO:0000256" key="1">
    <source>
        <dbReference type="SAM" id="Phobius"/>
    </source>
</evidence>
<feature type="transmembrane region" description="Helical" evidence="1">
    <location>
        <begin position="50"/>
        <end position="68"/>
    </location>
</feature>
<feature type="transmembrane region" description="Helical" evidence="1">
    <location>
        <begin position="200"/>
        <end position="225"/>
    </location>
</feature>
<feature type="transmembrane region" description="Helical" evidence="1">
    <location>
        <begin position="167"/>
        <end position="188"/>
    </location>
</feature>
<name>A0A239JZR4_9ACTN</name>
<feature type="transmembrane region" description="Helical" evidence="1">
    <location>
        <begin position="291"/>
        <end position="311"/>
    </location>
</feature>
<dbReference type="RefSeq" id="WP_143653330.1">
    <property type="nucleotide sequence ID" value="NZ_FZOD01000025.1"/>
</dbReference>
<keyword evidence="3" id="KW-1185">Reference proteome</keyword>
<feature type="transmembrane region" description="Helical" evidence="1">
    <location>
        <begin position="115"/>
        <end position="137"/>
    </location>
</feature>
<reference evidence="2 3" key="1">
    <citation type="submission" date="2017-06" db="EMBL/GenBank/DDBJ databases">
        <authorList>
            <person name="Kim H.J."/>
            <person name="Triplett B.A."/>
        </authorList>
    </citation>
    <scope>NUCLEOTIDE SEQUENCE [LARGE SCALE GENOMIC DNA]</scope>
    <source>
        <strain evidence="2 3">CGMCC 4.2132</strain>
    </source>
</reference>
<protein>
    <recommendedName>
        <fullName evidence="4">DUF3995 domain-containing protein</fullName>
    </recommendedName>
</protein>